<accession>A0AAU7YBC3</accession>
<reference evidence="1" key="1">
    <citation type="submission" date="2024-05" db="EMBL/GenBank/DDBJ databases">
        <title>Complete genomes of an iridovirus, and two densoviruses identified in lab reared social spiders in California, USA.</title>
        <authorList>
            <person name="Millerwise S."/>
            <person name="Lund M.C."/>
            <person name="Schmidlin K."/>
            <person name="Kraberger S."/>
            <person name="Harrison J."/>
            <person name="Cease A."/>
            <person name="Pinter-Wollman N."/>
            <person name="Varsani A."/>
        </authorList>
    </citation>
    <scope>NUCLEOTIDE SEQUENCE</scope>
    <source>
        <strain evidence="1">SocP20</strain>
    </source>
</reference>
<evidence type="ECO:0000313" key="1">
    <source>
        <dbReference type="EMBL" id="XBY85806.1"/>
    </source>
</evidence>
<name>A0AAU7YBC3_9VIRU</name>
<protein>
    <submittedName>
        <fullName evidence="1">Uncharacterized protein</fullName>
    </submittedName>
</protein>
<sequence length="59" mass="6835">MVLTNLQKITGLLCVLVETKKLKIFIKFMLKTKNGGKKVLKKINKKVKKKNILMMITFI</sequence>
<organism evidence="1">
    <name type="scientific">Iridovirus sp</name>
    <dbReference type="NCBI Taxonomy" id="135728"/>
    <lineage>
        <taxon>Viruses</taxon>
        <taxon>Varidnaviria</taxon>
        <taxon>Bamfordvirae</taxon>
        <taxon>Nucleocytoviricota</taxon>
        <taxon>Megaviricetes</taxon>
        <taxon>Pimascovirales</taxon>
        <taxon>Pimascovirales incertae sedis</taxon>
        <taxon>Iridoviridae</taxon>
        <taxon>Betairidovirinae</taxon>
        <taxon>Iridovirus</taxon>
    </lineage>
</organism>
<dbReference type="EMBL" id="PP847201">
    <property type="protein sequence ID" value="XBY85806.1"/>
    <property type="molecule type" value="Genomic_DNA"/>
</dbReference>
<proteinExistence type="predicted"/>